<dbReference type="Gene3D" id="3.40.50.10210">
    <property type="match status" value="1"/>
</dbReference>
<dbReference type="GO" id="GO:0008939">
    <property type="term" value="F:nicotinate-nucleotide-dimethylbenzimidazole phosphoribosyltransferase activity"/>
    <property type="evidence" value="ECO:0007669"/>
    <property type="project" value="UniProtKB-EC"/>
</dbReference>
<gene>
    <name evidence="10" type="ORF">MED297_18568</name>
</gene>
<dbReference type="AlphaFoldDB" id="A4BEY5"/>
<comment type="caution">
    <text evidence="10">The sequence shown here is derived from an EMBL/GenBank/DDBJ whole genome shotgun (WGS) entry which is preliminary data.</text>
</comment>
<accession>A4BEY5</accession>
<sequence>MSPTFRIEPLSLTQSDHLTSYIHALGLPENSLGLLENVVRRLACIQHTHAIELQQLQHLVFCADHGIYDRSHQANLSRLTSLDHTRRLLSWHAPVAKACQQHQVDLTVIDAGLRGEELAPHPNLITERIAQGTRDFSMMPAMTQEEMVQAVELGRRLASMKMAEGARVLSFGALGLGNTTSAAAMTLALLPITPEAAVANSNRHDVLLNRDKIDVLTQSIELHQSQMTDGWQVVRCVGGFEIAAIMGAMAATAELNGMFLIDGFACSAAMLALYDLYPEIRHYGQFAHQSAHTAQHAIMKHLGERPLLNLHIGLGEGTGSVMAWPLIESAVQYLR</sequence>
<dbReference type="SUPFAM" id="SSF52733">
    <property type="entry name" value="Nicotinate mononucleotide:5,6-dimethylbenzimidazole phosphoribosyltransferase (CobT)"/>
    <property type="match status" value="1"/>
</dbReference>
<dbReference type="CDD" id="cd02439">
    <property type="entry name" value="DMB-PRT_CobT"/>
    <property type="match status" value="1"/>
</dbReference>
<evidence type="ECO:0000256" key="4">
    <source>
        <dbReference type="ARBA" id="ARBA00015486"/>
    </source>
</evidence>
<dbReference type="InterPro" id="IPR003200">
    <property type="entry name" value="Nict_dMeBzImd_PRibTrfase"/>
</dbReference>
<reference evidence="10 11" key="1">
    <citation type="submission" date="2006-02" db="EMBL/GenBank/DDBJ databases">
        <authorList>
            <person name="Pinhassi J."/>
            <person name="Pedros-Alio C."/>
            <person name="Ferriera S."/>
            <person name="Johnson J."/>
            <person name="Kravitz S."/>
            <person name="Halpern A."/>
            <person name="Remington K."/>
            <person name="Beeson K."/>
            <person name="Tran B."/>
            <person name="Rogers Y.-H."/>
            <person name="Friedman R."/>
            <person name="Venter J.C."/>
        </authorList>
    </citation>
    <scope>NUCLEOTIDE SEQUENCE [LARGE SCALE GENOMIC DNA]</scope>
    <source>
        <strain evidence="10 11">MED297</strain>
    </source>
</reference>
<dbReference type="PANTHER" id="PTHR43463:SF1">
    <property type="entry name" value="NICOTINATE-NUCLEOTIDE--DIMETHYLBENZIMIDAZOLE PHOSPHORIBOSYLTRANSFERASE"/>
    <property type="match status" value="1"/>
</dbReference>
<comment type="catalytic activity">
    <reaction evidence="9">
        <text>5,6-dimethylbenzimidazole + nicotinate beta-D-ribonucleotide = alpha-ribazole 5'-phosphate + nicotinate + H(+)</text>
        <dbReference type="Rhea" id="RHEA:11196"/>
        <dbReference type="ChEBI" id="CHEBI:15378"/>
        <dbReference type="ChEBI" id="CHEBI:15890"/>
        <dbReference type="ChEBI" id="CHEBI:32544"/>
        <dbReference type="ChEBI" id="CHEBI:57502"/>
        <dbReference type="ChEBI" id="CHEBI:57918"/>
        <dbReference type="EC" id="2.4.2.21"/>
    </reaction>
</comment>
<evidence type="ECO:0000256" key="6">
    <source>
        <dbReference type="ARBA" id="ARBA00022676"/>
    </source>
</evidence>
<dbReference type="Proteomes" id="UP000005953">
    <property type="component" value="Unassembled WGS sequence"/>
</dbReference>
<comment type="pathway">
    <text evidence="1">Nucleoside biosynthesis; alpha-ribazole biosynthesis; alpha-ribazole from 5,6-dimethylbenzimidazole: step 1/2.</text>
</comment>
<dbReference type="InterPro" id="IPR023195">
    <property type="entry name" value="Nict_dMeBzImd_PRibTrfase_N"/>
</dbReference>
<keyword evidence="11" id="KW-1185">Reference proteome</keyword>
<dbReference type="STRING" id="314283.MED297_18568"/>
<dbReference type="OrthoDB" id="9781491at2"/>
<evidence type="ECO:0000256" key="1">
    <source>
        <dbReference type="ARBA" id="ARBA00005049"/>
    </source>
</evidence>
<dbReference type="HOGENOM" id="CLU_002982_0_0_6"/>
<dbReference type="EMBL" id="AAOE01000011">
    <property type="protein sequence ID" value="EAR09320.1"/>
    <property type="molecule type" value="Genomic_DNA"/>
</dbReference>
<keyword evidence="6 10" id="KW-0328">Glycosyltransferase</keyword>
<proteinExistence type="inferred from homology"/>
<organism evidence="10 11">
    <name type="scientific">Reinekea blandensis MED297</name>
    <dbReference type="NCBI Taxonomy" id="314283"/>
    <lineage>
        <taxon>Bacteria</taxon>
        <taxon>Pseudomonadati</taxon>
        <taxon>Pseudomonadota</taxon>
        <taxon>Gammaproteobacteria</taxon>
        <taxon>Oceanospirillales</taxon>
        <taxon>Saccharospirillaceae</taxon>
        <taxon>Reinekea</taxon>
    </lineage>
</organism>
<evidence type="ECO:0000256" key="2">
    <source>
        <dbReference type="ARBA" id="ARBA00007110"/>
    </source>
</evidence>
<evidence type="ECO:0000256" key="9">
    <source>
        <dbReference type="ARBA" id="ARBA00047340"/>
    </source>
</evidence>
<dbReference type="Gene3D" id="1.10.1610.10">
    <property type="match status" value="1"/>
</dbReference>
<dbReference type="EC" id="2.4.2.21" evidence="3"/>
<evidence type="ECO:0000256" key="3">
    <source>
        <dbReference type="ARBA" id="ARBA00011991"/>
    </source>
</evidence>
<dbReference type="UniPathway" id="UPA00061">
    <property type="reaction ID" value="UER00516"/>
</dbReference>
<protein>
    <recommendedName>
        <fullName evidence="4">Nicotinate-nucleotide--dimethylbenzimidazole phosphoribosyltransferase</fullName>
        <ecNumber evidence="3">2.4.2.21</ecNumber>
    </recommendedName>
    <alternativeName>
        <fullName evidence="8">N(1)-alpha-phosphoribosyltransferase</fullName>
    </alternativeName>
</protein>
<evidence type="ECO:0000313" key="11">
    <source>
        <dbReference type="Proteomes" id="UP000005953"/>
    </source>
</evidence>
<evidence type="ECO:0000313" key="10">
    <source>
        <dbReference type="EMBL" id="EAR09320.1"/>
    </source>
</evidence>
<dbReference type="RefSeq" id="WP_008044225.1">
    <property type="nucleotide sequence ID" value="NZ_CH724151.1"/>
</dbReference>
<keyword evidence="7 10" id="KW-0808">Transferase</keyword>
<evidence type="ECO:0000256" key="8">
    <source>
        <dbReference type="ARBA" id="ARBA00030686"/>
    </source>
</evidence>
<dbReference type="PANTHER" id="PTHR43463">
    <property type="entry name" value="NICOTINATE-NUCLEOTIDE--DIMETHYLBENZIMIDAZOLE PHOSPHORIBOSYLTRANSFERASE"/>
    <property type="match status" value="1"/>
</dbReference>
<dbReference type="GO" id="GO:0009236">
    <property type="term" value="P:cobalamin biosynthetic process"/>
    <property type="evidence" value="ECO:0007669"/>
    <property type="project" value="UniProtKB-KW"/>
</dbReference>
<name>A4BEY5_9GAMM</name>
<evidence type="ECO:0000256" key="7">
    <source>
        <dbReference type="ARBA" id="ARBA00022679"/>
    </source>
</evidence>
<comment type="similarity">
    <text evidence="2">Belongs to the CobT family.</text>
</comment>
<dbReference type="Pfam" id="PF02277">
    <property type="entry name" value="DBI_PRT"/>
    <property type="match status" value="1"/>
</dbReference>
<keyword evidence="5" id="KW-0169">Cobalamin biosynthesis</keyword>
<dbReference type="InterPro" id="IPR036087">
    <property type="entry name" value="Nict_dMeBzImd_PRibTrfase_sf"/>
</dbReference>
<evidence type="ECO:0000256" key="5">
    <source>
        <dbReference type="ARBA" id="ARBA00022573"/>
    </source>
</evidence>